<dbReference type="SUPFAM" id="SSF53335">
    <property type="entry name" value="S-adenosyl-L-methionine-dependent methyltransferases"/>
    <property type="match status" value="1"/>
</dbReference>
<evidence type="ECO:0000313" key="2">
    <source>
        <dbReference type="EMBL" id="SEG20589.1"/>
    </source>
</evidence>
<feature type="domain" description="Methyltransferase FkbM" evidence="1">
    <location>
        <begin position="117"/>
        <end position="273"/>
    </location>
</feature>
<dbReference type="InterPro" id="IPR006342">
    <property type="entry name" value="FkbM_mtfrase"/>
</dbReference>
<dbReference type="InterPro" id="IPR029063">
    <property type="entry name" value="SAM-dependent_MTases_sf"/>
</dbReference>
<keyword evidence="3" id="KW-1185">Reference proteome</keyword>
<dbReference type="InterPro" id="IPR052514">
    <property type="entry name" value="SAM-dependent_MTase"/>
</dbReference>
<proteinExistence type="predicted"/>
<dbReference type="NCBIfam" id="TIGR01444">
    <property type="entry name" value="fkbM_fam"/>
    <property type="match status" value="1"/>
</dbReference>
<dbReference type="GO" id="GO:0032259">
    <property type="term" value="P:methylation"/>
    <property type="evidence" value="ECO:0007669"/>
    <property type="project" value="UniProtKB-KW"/>
</dbReference>
<dbReference type="OrthoDB" id="5679686at2"/>
<reference evidence="2 3" key="1">
    <citation type="submission" date="2016-10" db="EMBL/GenBank/DDBJ databases">
        <authorList>
            <person name="de Groot N.N."/>
        </authorList>
    </citation>
    <scope>NUCLEOTIDE SEQUENCE [LARGE SCALE GENOMIC DNA]</scope>
    <source>
        <strain evidence="2 3">DSM 22489</strain>
    </source>
</reference>
<dbReference type="Gene3D" id="3.40.50.150">
    <property type="entry name" value="Vaccinia Virus protein VP39"/>
    <property type="match status" value="1"/>
</dbReference>
<organism evidence="2 3">
    <name type="scientific">Bryocella elongata</name>
    <dbReference type="NCBI Taxonomy" id="863522"/>
    <lineage>
        <taxon>Bacteria</taxon>
        <taxon>Pseudomonadati</taxon>
        <taxon>Acidobacteriota</taxon>
        <taxon>Terriglobia</taxon>
        <taxon>Terriglobales</taxon>
        <taxon>Acidobacteriaceae</taxon>
        <taxon>Bryocella</taxon>
    </lineage>
</organism>
<protein>
    <submittedName>
        <fullName evidence="2">Methyltransferase, FkbM family</fullName>
    </submittedName>
</protein>
<accession>A0A1H5Y931</accession>
<sequence length="330" mass="36211">MQNVERTSQGLKARQPGGLAQLSFDAELRLSRASHGSPFPLNLVAKVARRVVAPLARSFGSRRTVKCVVYGQSLQMPAEHPLPGILVVNPQYNRPLALTAQAIAAEHTPSSMLAAVDVGANIGDTVAILEEALPGRFAYLCIEPEEEIAGLCTANHEANSRVVVTRAFVGEQEGAEVYLEDDGRANPTTRVAAHGVAMGTLRRLDSLALPFVESRNGLALIKVDTEGFDFAVLRSGVELLRRYHPVLFFEWFPRLLQEDPLDGLRFLNSLGYEHMVFFTNRGDFYCAASGLQEDLWASLLLVTSRVETIPYFDVAAMVDRSTRDALISRC</sequence>
<dbReference type="AlphaFoldDB" id="A0A1H5Y931"/>
<dbReference type="RefSeq" id="WP_160115103.1">
    <property type="nucleotide sequence ID" value="NZ_FNVA01000003.1"/>
</dbReference>
<dbReference type="GO" id="GO:0008168">
    <property type="term" value="F:methyltransferase activity"/>
    <property type="evidence" value="ECO:0007669"/>
    <property type="project" value="UniProtKB-KW"/>
</dbReference>
<dbReference type="EMBL" id="FNVA01000003">
    <property type="protein sequence ID" value="SEG20589.1"/>
    <property type="molecule type" value="Genomic_DNA"/>
</dbReference>
<keyword evidence="2" id="KW-0489">Methyltransferase</keyword>
<evidence type="ECO:0000259" key="1">
    <source>
        <dbReference type="Pfam" id="PF05050"/>
    </source>
</evidence>
<name>A0A1H5Y931_9BACT</name>
<evidence type="ECO:0000313" key="3">
    <source>
        <dbReference type="Proteomes" id="UP000236728"/>
    </source>
</evidence>
<dbReference type="Proteomes" id="UP000236728">
    <property type="component" value="Unassembled WGS sequence"/>
</dbReference>
<keyword evidence="2" id="KW-0808">Transferase</keyword>
<dbReference type="PANTHER" id="PTHR34203">
    <property type="entry name" value="METHYLTRANSFERASE, FKBM FAMILY PROTEIN"/>
    <property type="match status" value="1"/>
</dbReference>
<dbReference type="PANTHER" id="PTHR34203:SF15">
    <property type="entry name" value="SLL1173 PROTEIN"/>
    <property type="match status" value="1"/>
</dbReference>
<gene>
    <name evidence="2" type="ORF">SAMN05421819_2190</name>
</gene>
<dbReference type="Pfam" id="PF05050">
    <property type="entry name" value="Methyltransf_21"/>
    <property type="match status" value="1"/>
</dbReference>